<evidence type="ECO:0000256" key="2">
    <source>
        <dbReference type="ARBA" id="ARBA00008814"/>
    </source>
</evidence>
<comment type="subcellular location">
    <subcellularLocation>
        <location evidence="1">Cell envelope</location>
    </subcellularLocation>
</comment>
<comment type="similarity">
    <text evidence="2">Belongs to the bacterial solute-binding protein 8 family.</text>
</comment>
<name>A0A318TZ32_9RHOB</name>
<reference evidence="8 9" key="1">
    <citation type="submission" date="2018-06" db="EMBL/GenBank/DDBJ databases">
        <title>Genomic Encyclopedia of Type Strains, Phase III (KMG-III): the genomes of soil and plant-associated and newly described type strains.</title>
        <authorList>
            <person name="Whitman W."/>
        </authorList>
    </citation>
    <scope>NUCLEOTIDE SEQUENCE [LARGE SCALE GENOMIC DNA]</scope>
    <source>
        <strain evidence="8 9">JA737</strain>
    </source>
</reference>
<accession>A0A318TZ32</accession>
<dbReference type="Gene3D" id="3.40.50.1980">
    <property type="entry name" value="Nitrogenase molybdenum iron protein domain"/>
    <property type="match status" value="2"/>
</dbReference>
<keyword evidence="9" id="KW-1185">Reference proteome</keyword>
<dbReference type="InterPro" id="IPR002491">
    <property type="entry name" value="ABC_transptr_periplasmic_BD"/>
</dbReference>
<evidence type="ECO:0000256" key="5">
    <source>
        <dbReference type="ARBA" id="ARBA00022729"/>
    </source>
</evidence>
<dbReference type="PANTHER" id="PTHR30532:SF1">
    <property type="entry name" value="IRON(3+)-HYDROXAMATE-BINDING PROTEIN FHUD"/>
    <property type="match status" value="1"/>
</dbReference>
<evidence type="ECO:0000313" key="8">
    <source>
        <dbReference type="EMBL" id="PYF10539.1"/>
    </source>
</evidence>
<organism evidence="8 9">
    <name type="scientific">Rhodobacter viridis</name>
    <dbReference type="NCBI Taxonomy" id="1054202"/>
    <lineage>
        <taxon>Bacteria</taxon>
        <taxon>Pseudomonadati</taxon>
        <taxon>Pseudomonadota</taxon>
        <taxon>Alphaproteobacteria</taxon>
        <taxon>Rhodobacterales</taxon>
        <taxon>Rhodobacter group</taxon>
        <taxon>Rhodobacter</taxon>
    </lineage>
</organism>
<keyword evidence="4" id="KW-0408">Iron</keyword>
<proteinExistence type="inferred from homology"/>
<dbReference type="SUPFAM" id="SSF53807">
    <property type="entry name" value="Helical backbone' metal receptor"/>
    <property type="match status" value="1"/>
</dbReference>
<evidence type="ECO:0000313" key="9">
    <source>
        <dbReference type="Proteomes" id="UP000247727"/>
    </source>
</evidence>
<keyword evidence="3" id="KW-0813">Transport</keyword>
<dbReference type="InterPro" id="IPR051313">
    <property type="entry name" value="Bact_iron-sidero_bind"/>
</dbReference>
<evidence type="ECO:0000256" key="1">
    <source>
        <dbReference type="ARBA" id="ARBA00004196"/>
    </source>
</evidence>
<sequence length="293" mass="30615">MSALPSHPTRRACLAAAVLSVAAGWPRSAVAAPPLRIAAIDWAMAETTLMLGAAPVAIAELIAFRRSAPLPVAPGTIDLGLRGGPSLETLALAAPDLILSSQYYGFLEPQLTRIATVFSRPVFVPGAPPLPKLFAALRDLAAQIGTPEVAHRAEARARAEFAALARRLPAGAAPCLILEIGDARHVRLFGSDSLFHGALTELGLVNAWDQASRFSFAAPVPLETLADFPEARLVITSAIPAQIARDIARSALWSALPAVRAGRVTRLGEINGFGGLPSALRFARVLTAALEAA</sequence>
<dbReference type="Pfam" id="PF01497">
    <property type="entry name" value="Peripla_BP_2"/>
    <property type="match status" value="1"/>
</dbReference>
<keyword evidence="4" id="KW-0406">Ion transport</keyword>
<feature type="signal peptide" evidence="6">
    <location>
        <begin position="1"/>
        <end position="31"/>
    </location>
</feature>
<keyword evidence="4" id="KW-0410">Iron transport</keyword>
<keyword evidence="5 6" id="KW-0732">Signal</keyword>
<evidence type="ECO:0000256" key="4">
    <source>
        <dbReference type="ARBA" id="ARBA00022496"/>
    </source>
</evidence>
<dbReference type="PRINTS" id="PR01715">
    <property type="entry name" value="FERRIBNDNGPP"/>
</dbReference>
<dbReference type="GO" id="GO:1901678">
    <property type="term" value="P:iron coordination entity transport"/>
    <property type="evidence" value="ECO:0007669"/>
    <property type="project" value="UniProtKB-ARBA"/>
</dbReference>
<feature type="domain" description="Fe/B12 periplasmic-binding" evidence="7">
    <location>
        <begin position="36"/>
        <end position="293"/>
    </location>
</feature>
<dbReference type="PROSITE" id="PS50983">
    <property type="entry name" value="FE_B12_PBP"/>
    <property type="match status" value="1"/>
</dbReference>
<evidence type="ECO:0000256" key="3">
    <source>
        <dbReference type="ARBA" id="ARBA00022448"/>
    </source>
</evidence>
<evidence type="ECO:0000259" key="7">
    <source>
        <dbReference type="PROSITE" id="PS50983"/>
    </source>
</evidence>
<dbReference type="EMBL" id="QJTK01000004">
    <property type="protein sequence ID" value="PYF10539.1"/>
    <property type="molecule type" value="Genomic_DNA"/>
</dbReference>
<dbReference type="AlphaFoldDB" id="A0A318TZ32"/>
<dbReference type="GO" id="GO:0030288">
    <property type="term" value="C:outer membrane-bounded periplasmic space"/>
    <property type="evidence" value="ECO:0007669"/>
    <property type="project" value="TreeGrafter"/>
</dbReference>
<evidence type="ECO:0000256" key="6">
    <source>
        <dbReference type="SAM" id="SignalP"/>
    </source>
</evidence>
<dbReference type="PANTHER" id="PTHR30532">
    <property type="entry name" value="IRON III DICITRATE-BINDING PERIPLASMIC PROTEIN"/>
    <property type="match status" value="1"/>
</dbReference>
<protein>
    <submittedName>
        <fullName evidence="8">Iron complex transport system substrate-binding protein</fullName>
    </submittedName>
</protein>
<comment type="caution">
    <text evidence="8">The sequence shown here is derived from an EMBL/GenBank/DDBJ whole genome shotgun (WGS) entry which is preliminary data.</text>
</comment>
<gene>
    <name evidence="8" type="ORF">C8J30_10417</name>
</gene>
<dbReference type="Proteomes" id="UP000247727">
    <property type="component" value="Unassembled WGS sequence"/>
</dbReference>
<feature type="chain" id="PRO_5016445568" evidence="6">
    <location>
        <begin position="32"/>
        <end position="293"/>
    </location>
</feature>